<dbReference type="InterPro" id="IPR014710">
    <property type="entry name" value="RmlC-like_jellyroll"/>
</dbReference>
<dbReference type="AlphaFoldDB" id="A0A512M3E4"/>
<dbReference type="Gene3D" id="2.60.120.10">
    <property type="entry name" value="Jelly Rolls"/>
    <property type="match status" value="1"/>
</dbReference>
<dbReference type="CDD" id="cd06981">
    <property type="entry name" value="cupin_reut_a1446"/>
    <property type="match status" value="1"/>
</dbReference>
<keyword evidence="3" id="KW-1185">Reference proteome</keyword>
<dbReference type="Proteomes" id="UP000321577">
    <property type="component" value="Unassembled WGS sequence"/>
</dbReference>
<dbReference type="InterPro" id="IPR013096">
    <property type="entry name" value="Cupin_2"/>
</dbReference>
<dbReference type="RefSeq" id="WP_218032877.1">
    <property type="nucleotide sequence ID" value="NZ_BKAG01000002.1"/>
</dbReference>
<protein>
    <submittedName>
        <fullName evidence="2">Cupin</fullName>
    </submittedName>
</protein>
<gene>
    <name evidence="2" type="ORF">BGE01nite_05560</name>
</gene>
<evidence type="ECO:0000313" key="3">
    <source>
        <dbReference type="Proteomes" id="UP000321577"/>
    </source>
</evidence>
<name>A0A512M3E4_9BACT</name>
<dbReference type="SUPFAM" id="SSF51182">
    <property type="entry name" value="RmlC-like cupins"/>
    <property type="match status" value="1"/>
</dbReference>
<dbReference type="InterPro" id="IPR011051">
    <property type="entry name" value="RmlC_Cupin_sf"/>
</dbReference>
<comment type="caution">
    <text evidence="2">The sequence shown here is derived from an EMBL/GenBank/DDBJ whole genome shotgun (WGS) entry which is preliminary data.</text>
</comment>
<reference evidence="2 3" key="1">
    <citation type="submission" date="2019-07" db="EMBL/GenBank/DDBJ databases">
        <title>Whole genome shotgun sequence of Brevifollis gellanilyticus NBRC 108608.</title>
        <authorList>
            <person name="Hosoyama A."/>
            <person name="Uohara A."/>
            <person name="Ohji S."/>
            <person name="Ichikawa N."/>
        </authorList>
    </citation>
    <scope>NUCLEOTIDE SEQUENCE [LARGE SCALE GENOMIC DNA]</scope>
    <source>
        <strain evidence="2 3">NBRC 108608</strain>
    </source>
</reference>
<evidence type="ECO:0000313" key="2">
    <source>
        <dbReference type="EMBL" id="GEP41265.1"/>
    </source>
</evidence>
<accession>A0A512M3E4</accession>
<dbReference type="EMBL" id="BKAG01000002">
    <property type="protein sequence ID" value="GEP41265.1"/>
    <property type="molecule type" value="Genomic_DNA"/>
</dbReference>
<feature type="domain" description="Cupin type-2" evidence="1">
    <location>
        <begin position="56"/>
        <end position="109"/>
    </location>
</feature>
<proteinExistence type="predicted"/>
<evidence type="ECO:0000259" key="1">
    <source>
        <dbReference type="Pfam" id="PF07883"/>
    </source>
</evidence>
<organism evidence="2 3">
    <name type="scientific">Brevifollis gellanilyticus</name>
    <dbReference type="NCBI Taxonomy" id="748831"/>
    <lineage>
        <taxon>Bacteria</taxon>
        <taxon>Pseudomonadati</taxon>
        <taxon>Verrucomicrobiota</taxon>
        <taxon>Verrucomicrobiia</taxon>
        <taxon>Verrucomicrobiales</taxon>
        <taxon>Verrucomicrobiaceae</taxon>
    </lineage>
</organism>
<sequence length="112" mass="12428">MFLSMIQAHSLFSDLVSSSGKNGEEVFTTLFEKAGVKVERIDSYGQTSPEGFWYDQAQDEWVLLVKGEARLEIEGQAALELRAGDHVLIPARVRHRVARTTADAVWVAVHVG</sequence>
<dbReference type="Pfam" id="PF07883">
    <property type="entry name" value="Cupin_2"/>
    <property type="match status" value="1"/>
</dbReference>